<feature type="chain" id="PRO_5043630550" description="Counting factor associated protein D" evidence="7">
    <location>
        <begin position="18"/>
        <end position="549"/>
    </location>
</feature>
<evidence type="ECO:0000313" key="10">
    <source>
        <dbReference type="EMBL" id="KAG8200213.1"/>
    </source>
</evidence>
<feature type="domain" description="Cathepsin propeptide inhibitor" evidence="9">
    <location>
        <begin position="248"/>
        <end position="304"/>
    </location>
</feature>
<dbReference type="InterPro" id="IPR000668">
    <property type="entry name" value="Peptidase_C1A_C"/>
</dbReference>
<dbReference type="PROSITE" id="PS00640">
    <property type="entry name" value="THIOL_PROTEASE_ASN"/>
    <property type="match status" value="1"/>
</dbReference>
<dbReference type="InterPro" id="IPR000169">
    <property type="entry name" value="Pept_cys_AS"/>
</dbReference>
<dbReference type="Gene3D" id="3.90.70.10">
    <property type="entry name" value="Cysteine proteinases"/>
    <property type="match status" value="1"/>
</dbReference>
<dbReference type="InterPro" id="IPR013128">
    <property type="entry name" value="Peptidase_C1A"/>
</dbReference>
<dbReference type="PROSITE" id="PS00639">
    <property type="entry name" value="THIOL_PROTEASE_HIS"/>
    <property type="match status" value="1"/>
</dbReference>
<dbReference type="InterPro" id="IPR025660">
    <property type="entry name" value="Pept_his_AS"/>
</dbReference>
<accession>A0AAV6VVU0</accession>
<comment type="caution">
    <text evidence="10">The sequence shown here is derived from an EMBL/GenBank/DDBJ whole genome shotgun (WGS) entry which is preliminary data.</text>
</comment>
<evidence type="ECO:0000259" key="8">
    <source>
        <dbReference type="SMART" id="SM00645"/>
    </source>
</evidence>
<dbReference type="GO" id="GO:0008234">
    <property type="term" value="F:cysteine-type peptidase activity"/>
    <property type="evidence" value="ECO:0007669"/>
    <property type="project" value="UniProtKB-KW"/>
</dbReference>
<gene>
    <name evidence="10" type="ORF">JTE90_024992</name>
</gene>
<evidence type="ECO:0000256" key="5">
    <source>
        <dbReference type="ARBA" id="ARBA00023145"/>
    </source>
</evidence>
<dbReference type="InterPro" id="IPR013201">
    <property type="entry name" value="Prot_inhib_I29"/>
</dbReference>
<evidence type="ECO:0000256" key="4">
    <source>
        <dbReference type="ARBA" id="ARBA00022807"/>
    </source>
</evidence>
<dbReference type="InterPro" id="IPR039417">
    <property type="entry name" value="Peptidase_C1A_papain-like"/>
</dbReference>
<keyword evidence="11" id="KW-1185">Reference proteome</keyword>
<keyword evidence="7" id="KW-0732">Signal</keyword>
<evidence type="ECO:0000256" key="6">
    <source>
        <dbReference type="ARBA" id="ARBA00023157"/>
    </source>
</evidence>
<name>A0AAV6VVU0_9ARAC</name>
<dbReference type="AlphaFoldDB" id="A0AAV6VVU0"/>
<dbReference type="SMART" id="SM00848">
    <property type="entry name" value="Inhibitor_I29"/>
    <property type="match status" value="1"/>
</dbReference>
<dbReference type="Pfam" id="PF08246">
    <property type="entry name" value="Inhibitor_I29"/>
    <property type="match status" value="1"/>
</dbReference>
<evidence type="ECO:0000256" key="7">
    <source>
        <dbReference type="SAM" id="SignalP"/>
    </source>
</evidence>
<dbReference type="EMBL" id="JAFNEN010000018">
    <property type="protein sequence ID" value="KAG8200213.1"/>
    <property type="molecule type" value="Genomic_DNA"/>
</dbReference>
<evidence type="ECO:0000256" key="3">
    <source>
        <dbReference type="ARBA" id="ARBA00022801"/>
    </source>
</evidence>
<feature type="domain" description="Peptidase C1A papain C-terminal" evidence="8">
    <location>
        <begin position="331"/>
        <end position="548"/>
    </location>
</feature>
<proteinExistence type="inferred from homology"/>
<dbReference type="GO" id="GO:0006508">
    <property type="term" value="P:proteolysis"/>
    <property type="evidence" value="ECO:0007669"/>
    <property type="project" value="UniProtKB-KW"/>
</dbReference>
<keyword evidence="3" id="KW-0378">Hydrolase</keyword>
<keyword evidence="2" id="KW-0645">Protease</keyword>
<protein>
    <recommendedName>
        <fullName evidence="12">Counting factor associated protein D</fullName>
    </recommendedName>
</protein>
<dbReference type="Proteomes" id="UP000827092">
    <property type="component" value="Unassembled WGS sequence"/>
</dbReference>
<keyword evidence="5" id="KW-0865">Zymogen</keyword>
<dbReference type="PANTHER" id="PTHR12411">
    <property type="entry name" value="CYSTEINE PROTEASE FAMILY C1-RELATED"/>
    <property type="match status" value="1"/>
</dbReference>
<dbReference type="SMART" id="SM00645">
    <property type="entry name" value="Pept_C1"/>
    <property type="match status" value="1"/>
</dbReference>
<evidence type="ECO:0000256" key="1">
    <source>
        <dbReference type="ARBA" id="ARBA00008455"/>
    </source>
</evidence>
<keyword evidence="6" id="KW-1015">Disulfide bond</keyword>
<feature type="signal peptide" evidence="7">
    <location>
        <begin position="1"/>
        <end position="17"/>
    </location>
</feature>
<evidence type="ECO:0000313" key="11">
    <source>
        <dbReference type="Proteomes" id="UP000827092"/>
    </source>
</evidence>
<keyword evidence="4" id="KW-0788">Thiol protease</keyword>
<evidence type="ECO:0000256" key="2">
    <source>
        <dbReference type="ARBA" id="ARBA00022670"/>
    </source>
</evidence>
<dbReference type="FunFam" id="3.90.70.10:FF:000087">
    <property type="entry name" value="Counting factor associated protein D"/>
    <property type="match status" value="1"/>
</dbReference>
<dbReference type="PRINTS" id="PR00705">
    <property type="entry name" value="PAPAIN"/>
</dbReference>
<dbReference type="InterPro" id="IPR025661">
    <property type="entry name" value="Pept_asp_AS"/>
</dbReference>
<dbReference type="InterPro" id="IPR038765">
    <property type="entry name" value="Papain-like_cys_pep_sf"/>
</dbReference>
<reference evidence="10 11" key="1">
    <citation type="journal article" date="2022" name="Nat. Ecol. Evol.">
        <title>A masculinizing supergene underlies an exaggerated male reproductive morph in a spider.</title>
        <authorList>
            <person name="Hendrickx F."/>
            <person name="De Corte Z."/>
            <person name="Sonet G."/>
            <person name="Van Belleghem S.M."/>
            <person name="Kostlbacher S."/>
            <person name="Vangestel C."/>
        </authorList>
    </citation>
    <scope>NUCLEOTIDE SEQUENCE [LARGE SCALE GENOMIC DNA]</scope>
    <source>
        <strain evidence="10">W744_W776</strain>
    </source>
</reference>
<dbReference type="Pfam" id="PF00112">
    <property type="entry name" value="Peptidase_C1"/>
    <property type="match status" value="1"/>
</dbReference>
<dbReference type="PROSITE" id="PS00139">
    <property type="entry name" value="THIOL_PROTEASE_CYS"/>
    <property type="match status" value="1"/>
</dbReference>
<dbReference type="PROSITE" id="PS51257">
    <property type="entry name" value="PROKAR_LIPOPROTEIN"/>
    <property type="match status" value="1"/>
</dbReference>
<sequence length="549" mass="61857">MWKVAFACFLVVLGCSALPTRDPPVFGDNYYVAGILLLPYAEIKEPFTAFFDKPNHRSRIDYYGNTVQTFQRADLSEFGVSYKVAYMPDETGQPVRTCFQVNGTSEAPVEIQSIIPDTTGFTYVKDTDCYAESSIKSNNVRSSDCELWESKNTVGDKENKYHLYWNKNTGAPVHYIMKGYNSLLGSHYDKYELYYTSYTVGNVTDEDFEINTSMECSSFPGPGVEEMVFNNPMIEFVNNEDRHVHESFEDFKDKHDKHYANDHEHESRKNIYRQNYRYVQSMNRAGLSYALKINHMADFNDHELHRIRGRLASTGYNGGKPFPSDQFPGSVPDSLDWRLYGAVTPVKDQAVCGSCWSFGTTGTIEGAHFLKTNKLVRLSQQQLIDCSWRYQNNGCDGGEDFRAYAYIMAAGGLATEEDYGSYLGSDGICHDKDVPKTAHITGFVNVTSGDLNALKQAIAKKGPISVSIDAAHKGFSFYSHGVFYDPDCKNKEDQLDHSVLAVGYGVMNGTPYWIVKNSWSTYWGNDGYVLMSQKDNNCGVATSPTYVEM</sequence>
<comment type="similarity">
    <text evidence="1">Belongs to the peptidase C1 family.</text>
</comment>
<dbReference type="SUPFAM" id="SSF54001">
    <property type="entry name" value="Cysteine proteinases"/>
    <property type="match status" value="1"/>
</dbReference>
<evidence type="ECO:0000259" key="9">
    <source>
        <dbReference type="SMART" id="SM00848"/>
    </source>
</evidence>
<organism evidence="10 11">
    <name type="scientific">Oedothorax gibbosus</name>
    <dbReference type="NCBI Taxonomy" id="931172"/>
    <lineage>
        <taxon>Eukaryota</taxon>
        <taxon>Metazoa</taxon>
        <taxon>Ecdysozoa</taxon>
        <taxon>Arthropoda</taxon>
        <taxon>Chelicerata</taxon>
        <taxon>Arachnida</taxon>
        <taxon>Araneae</taxon>
        <taxon>Araneomorphae</taxon>
        <taxon>Entelegynae</taxon>
        <taxon>Araneoidea</taxon>
        <taxon>Linyphiidae</taxon>
        <taxon>Erigoninae</taxon>
        <taxon>Oedothorax</taxon>
    </lineage>
</organism>
<dbReference type="CDD" id="cd02248">
    <property type="entry name" value="Peptidase_C1A"/>
    <property type="match status" value="1"/>
</dbReference>
<evidence type="ECO:0008006" key="12">
    <source>
        <dbReference type="Google" id="ProtNLM"/>
    </source>
</evidence>